<reference evidence="4" key="1">
    <citation type="submission" date="2016-10" db="EMBL/GenBank/DDBJ databases">
        <authorList>
            <person name="Varghese N."/>
            <person name="Submissions S."/>
        </authorList>
    </citation>
    <scope>NUCLEOTIDE SEQUENCE [LARGE SCALE GENOMIC DNA]</scope>
    <source>
        <strain evidence="4">JCM 21621</strain>
    </source>
</reference>
<name>A0A1H0FDQ6_9PSED</name>
<feature type="domain" description="Transglutaminase-like" evidence="2">
    <location>
        <begin position="398"/>
        <end position="469"/>
    </location>
</feature>
<evidence type="ECO:0000259" key="2">
    <source>
        <dbReference type="SMART" id="SM00460"/>
    </source>
</evidence>
<dbReference type="Gene3D" id="3.10.620.30">
    <property type="match status" value="1"/>
</dbReference>
<dbReference type="EMBL" id="FNIJ01000006">
    <property type="protein sequence ID" value="SDN92780.1"/>
    <property type="molecule type" value="Genomic_DNA"/>
</dbReference>
<keyword evidence="4" id="KW-1185">Reference proteome</keyword>
<evidence type="ECO:0000313" key="3">
    <source>
        <dbReference type="EMBL" id="SDN92780.1"/>
    </source>
</evidence>
<feature type="transmembrane region" description="Helical" evidence="1">
    <location>
        <begin position="57"/>
        <end position="73"/>
    </location>
</feature>
<feature type="transmembrane region" description="Helical" evidence="1">
    <location>
        <begin position="550"/>
        <end position="569"/>
    </location>
</feature>
<dbReference type="InterPro" id="IPR038765">
    <property type="entry name" value="Papain-like_cys_pep_sf"/>
</dbReference>
<protein>
    <recommendedName>
        <fullName evidence="2">Transglutaminase-like domain-containing protein</fullName>
    </recommendedName>
</protein>
<proteinExistence type="predicted"/>
<dbReference type="PANTHER" id="PTHR42736:SF1">
    <property type="entry name" value="PROTEIN-GLUTAMINE GAMMA-GLUTAMYLTRANSFERASE"/>
    <property type="match status" value="1"/>
</dbReference>
<evidence type="ECO:0000256" key="1">
    <source>
        <dbReference type="SAM" id="Phobius"/>
    </source>
</evidence>
<dbReference type="InterPro" id="IPR025403">
    <property type="entry name" value="TgpA-like_C"/>
</dbReference>
<feature type="transmembrane region" description="Helical" evidence="1">
    <location>
        <begin position="158"/>
        <end position="180"/>
    </location>
</feature>
<dbReference type="InterPro" id="IPR052901">
    <property type="entry name" value="Bact_TGase-like"/>
</dbReference>
<dbReference type="Pfam" id="PF13559">
    <property type="entry name" value="DUF4129"/>
    <property type="match status" value="1"/>
</dbReference>
<gene>
    <name evidence="3" type="ORF">SAMN05216193_106158</name>
</gene>
<feature type="transmembrane region" description="Helical" evidence="1">
    <location>
        <begin position="79"/>
        <end position="97"/>
    </location>
</feature>
<keyword evidence="1" id="KW-1133">Transmembrane helix</keyword>
<dbReference type="SMART" id="SM00460">
    <property type="entry name" value="TGc"/>
    <property type="match status" value="1"/>
</dbReference>
<dbReference type="AlphaFoldDB" id="A0A1H0FDQ6"/>
<keyword evidence="1" id="KW-0812">Transmembrane</keyword>
<evidence type="ECO:0000313" key="4">
    <source>
        <dbReference type="Proteomes" id="UP000242957"/>
    </source>
</evidence>
<dbReference type="InterPro" id="IPR002931">
    <property type="entry name" value="Transglutaminase-like"/>
</dbReference>
<dbReference type="Proteomes" id="UP000242957">
    <property type="component" value="Unassembled WGS sequence"/>
</dbReference>
<dbReference type="RefSeq" id="WP_084310827.1">
    <property type="nucleotide sequence ID" value="NZ_FNIJ01000006.1"/>
</dbReference>
<organism evidence="3 4">
    <name type="scientific">Pseudomonas jinjuensis</name>
    <dbReference type="NCBI Taxonomy" id="198616"/>
    <lineage>
        <taxon>Bacteria</taxon>
        <taxon>Pseudomonadati</taxon>
        <taxon>Pseudomonadota</taxon>
        <taxon>Gammaproteobacteria</taxon>
        <taxon>Pseudomonadales</taxon>
        <taxon>Pseudomonadaceae</taxon>
        <taxon>Pseudomonas</taxon>
    </lineage>
</organism>
<dbReference type="Pfam" id="PF11992">
    <property type="entry name" value="TgpA_N"/>
    <property type="match status" value="1"/>
</dbReference>
<dbReference type="Pfam" id="PF01841">
    <property type="entry name" value="Transglut_core"/>
    <property type="match status" value="1"/>
</dbReference>
<accession>A0A1H0FDQ6</accession>
<keyword evidence="1" id="KW-0472">Membrane</keyword>
<dbReference type="SUPFAM" id="SSF54001">
    <property type="entry name" value="Cysteine proteinases"/>
    <property type="match status" value="1"/>
</dbReference>
<feature type="transmembrane region" description="Helical" evidence="1">
    <location>
        <begin position="104"/>
        <end position="122"/>
    </location>
</feature>
<dbReference type="InterPro" id="IPR021878">
    <property type="entry name" value="TgpA_N"/>
</dbReference>
<dbReference type="PANTHER" id="PTHR42736">
    <property type="entry name" value="PROTEIN-GLUTAMINE GAMMA-GLUTAMYLTRANSFERASE"/>
    <property type="match status" value="1"/>
</dbReference>
<feature type="transmembrane region" description="Helical" evidence="1">
    <location>
        <begin position="128"/>
        <end position="146"/>
    </location>
</feature>
<dbReference type="OrthoDB" id="9804872at2"/>
<dbReference type="STRING" id="198616.SAMN05216193_106158"/>
<sequence>MSAQPIPRVALTWLLVAQAVVILPHLSHLPLWIVGLWLGCAAWRIQVFRMRANYPNAFAKIALVAAAGVGVWLSRGSLIGLDAGVVLLIAAFIIKLVELRTRRDALVLILLGFFAVVTSYLFDDSMLAALFSLLPVTVLLAALIGLQQSSFAERPWPTLKFAGGLLLQAIPLMLLLFLLFPRLGPLWSLPMPSAKATTGLSDSMMPGDFVELSQSAALAFRVGFDGAPPPRSQLYWRALTLERFDGARWSQVGQPRRDELPEMQRQGEPVSYQVIMQPSERPWLFALDTPEQAPEDARLMSDFHLERRRPVDQALLYRITSWPQALREPDSSVRATGLNLQLPARGNPRARAWAAELRRQHPRPQALVQALLRHFREQPFAYTLRPPATGPERIDGFLFDTRRGFCEHYAGAMTFVLRAAGIPARVVTGYQGGELNPSGNYLLVHQFDAHAWVEYWQPGRGWQSVDPTFHVAPQRIEQGLEEALAGEGSFLEGTPFSPLRYRGFSALNALRLAWDNLNYDWQRFVLGYQGQQQADLLRRWFGRLDGPGPAIALVGGAALLLGLLMLLLFKPWRYTRDVQLRGFARFERLLAPYGLQRLAGEGPRAFAERAGSVLPEQRVELLAFIDAFEAQRYGRGTGTPVDLRRHLRRLRRALPWRMTRRGR</sequence>